<reference evidence="1 2" key="1">
    <citation type="submission" date="2023-08" db="EMBL/GenBank/DDBJ databases">
        <title>A Necator americanus chromosomal reference genome.</title>
        <authorList>
            <person name="Ilik V."/>
            <person name="Petrzelkova K.J."/>
            <person name="Pardy F."/>
            <person name="Fuh T."/>
            <person name="Niatou-Singa F.S."/>
            <person name="Gouil Q."/>
            <person name="Baker L."/>
            <person name="Ritchie M.E."/>
            <person name="Jex A.R."/>
            <person name="Gazzola D."/>
            <person name="Li H."/>
            <person name="Toshio Fujiwara R."/>
            <person name="Zhan B."/>
            <person name="Aroian R.V."/>
            <person name="Pafco B."/>
            <person name="Schwarz E.M."/>
        </authorList>
    </citation>
    <scope>NUCLEOTIDE SEQUENCE [LARGE SCALE GENOMIC DNA]</scope>
    <source>
        <strain evidence="1 2">Aroian</strain>
        <tissue evidence="1">Whole animal</tissue>
    </source>
</reference>
<keyword evidence="2" id="KW-1185">Reference proteome</keyword>
<sequence length="99" mass="11233">MMQARKFKYDVIGLIETRRRHPLTAVYQTGEELFLGTCDSRGVGGLDNAGMAKNINSFELFTTRIEHLRMRCGPTPALTISELQDQARSEKKSKLSIWT</sequence>
<organism evidence="1 2">
    <name type="scientific">Necator americanus</name>
    <name type="common">Human hookworm</name>
    <dbReference type="NCBI Taxonomy" id="51031"/>
    <lineage>
        <taxon>Eukaryota</taxon>
        <taxon>Metazoa</taxon>
        <taxon>Ecdysozoa</taxon>
        <taxon>Nematoda</taxon>
        <taxon>Chromadorea</taxon>
        <taxon>Rhabditida</taxon>
        <taxon>Rhabditina</taxon>
        <taxon>Rhabditomorpha</taxon>
        <taxon>Strongyloidea</taxon>
        <taxon>Ancylostomatidae</taxon>
        <taxon>Bunostominae</taxon>
        <taxon>Necator</taxon>
    </lineage>
</organism>
<name>A0ABR1EHT7_NECAM</name>
<evidence type="ECO:0000313" key="2">
    <source>
        <dbReference type="Proteomes" id="UP001303046"/>
    </source>
</evidence>
<evidence type="ECO:0000313" key="1">
    <source>
        <dbReference type="EMBL" id="KAK6762163.1"/>
    </source>
</evidence>
<accession>A0ABR1EHT7</accession>
<dbReference type="Proteomes" id="UP001303046">
    <property type="component" value="Unassembled WGS sequence"/>
</dbReference>
<dbReference type="EMBL" id="JAVFWL010000006">
    <property type="protein sequence ID" value="KAK6762163.1"/>
    <property type="molecule type" value="Genomic_DNA"/>
</dbReference>
<comment type="caution">
    <text evidence="1">The sequence shown here is derived from an EMBL/GenBank/DDBJ whole genome shotgun (WGS) entry which is preliminary data.</text>
</comment>
<proteinExistence type="predicted"/>
<protein>
    <submittedName>
        <fullName evidence="1">Uncharacterized protein</fullName>
    </submittedName>
</protein>
<gene>
    <name evidence="1" type="primary">Necator_chrX.g23196</name>
    <name evidence="1" type="ORF">RB195_023033</name>
</gene>